<dbReference type="KEGG" id="hor:Hore_12460"/>
<keyword evidence="2" id="KW-1185">Reference proteome</keyword>
<organism evidence="1 2">
    <name type="scientific">Halothermothrix orenii (strain H 168 / OCM 544 / DSM 9562)</name>
    <dbReference type="NCBI Taxonomy" id="373903"/>
    <lineage>
        <taxon>Bacteria</taxon>
        <taxon>Bacillati</taxon>
        <taxon>Bacillota</taxon>
        <taxon>Clostridia</taxon>
        <taxon>Halanaerobiales</taxon>
        <taxon>Halothermotrichaceae</taxon>
        <taxon>Halothermothrix</taxon>
    </lineage>
</organism>
<evidence type="ECO:0000313" key="1">
    <source>
        <dbReference type="EMBL" id="ACL69996.1"/>
    </source>
</evidence>
<reference evidence="1 2" key="1">
    <citation type="journal article" date="2009" name="PLoS ONE">
        <title>Genome analysis of the anaerobic thermohalophilic bacterium Halothermothrix orenii.</title>
        <authorList>
            <person name="Mavromatis K."/>
            <person name="Ivanova N."/>
            <person name="Anderson I."/>
            <person name="Lykidis A."/>
            <person name="Hooper S.D."/>
            <person name="Sun H."/>
            <person name="Kunin V."/>
            <person name="Lapidus A."/>
            <person name="Hugenholtz P."/>
            <person name="Patel B."/>
            <person name="Kyrpides N.C."/>
        </authorList>
    </citation>
    <scope>NUCLEOTIDE SEQUENCE [LARGE SCALE GENOMIC DNA]</scope>
    <source>
        <strain evidence="2">H 168 / OCM 544 / DSM 9562</strain>
    </source>
</reference>
<sequence length="47" mass="5436">MLYICIENTGLKVITKIKPQFLIPADLIYTMCRINHILSSFNIIELP</sequence>
<dbReference type="Proteomes" id="UP000000719">
    <property type="component" value="Chromosome"/>
</dbReference>
<protein>
    <submittedName>
        <fullName evidence="1">Uncharacterized protein</fullName>
    </submittedName>
</protein>
<dbReference type="AlphaFoldDB" id="B8CXH7"/>
<dbReference type="EMBL" id="CP001098">
    <property type="protein sequence ID" value="ACL69996.1"/>
    <property type="molecule type" value="Genomic_DNA"/>
</dbReference>
<accession>B8CXH7</accession>
<gene>
    <name evidence="1" type="ordered locus">Hore_12460</name>
</gene>
<dbReference type="HOGENOM" id="CLU_3168765_0_0_9"/>
<name>B8CXH7_HALOH</name>
<evidence type="ECO:0000313" key="2">
    <source>
        <dbReference type="Proteomes" id="UP000000719"/>
    </source>
</evidence>
<proteinExistence type="predicted"/>